<dbReference type="Proteomes" id="UP001396334">
    <property type="component" value="Unassembled WGS sequence"/>
</dbReference>
<evidence type="ECO:0000313" key="3">
    <source>
        <dbReference type="Proteomes" id="UP001396334"/>
    </source>
</evidence>
<dbReference type="InterPro" id="IPR002156">
    <property type="entry name" value="RNaseH_domain"/>
</dbReference>
<accession>A0ABR2QV31</accession>
<protein>
    <recommendedName>
        <fullName evidence="1">RNase H type-1 domain-containing protein</fullName>
    </recommendedName>
</protein>
<evidence type="ECO:0000313" key="2">
    <source>
        <dbReference type="EMBL" id="KAK9004563.1"/>
    </source>
</evidence>
<proteinExistence type="predicted"/>
<keyword evidence="3" id="KW-1185">Reference proteome</keyword>
<evidence type="ECO:0000259" key="1">
    <source>
        <dbReference type="Pfam" id="PF13456"/>
    </source>
</evidence>
<comment type="caution">
    <text evidence="2">The sequence shown here is derived from an EMBL/GenBank/DDBJ whole genome shotgun (WGS) entry which is preliminary data.</text>
</comment>
<name>A0ABR2QV31_9ROSI</name>
<feature type="domain" description="RNase H type-1" evidence="1">
    <location>
        <begin position="5"/>
        <end position="69"/>
    </location>
</feature>
<dbReference type="EMBL" id="JBBPBN010000030">
    <property type="protein sequence ID" value="KAK9004563.1"/>
    <property type="molecule type" value="Genomic_DNA"/>
</dbReference>
<sequence>MSKLWDVHNVLNYSWRLGLHKIIVETDNATVTNIFHGKSKALADCALVASIHELLARQLEVQLHRISRTVADRIAALMCGRPLGE</sequence>
<reference evidence="2 3" key="1">
    <citation type="journal article" date="2024" name="G3 (Bethesda)">
        <title>Genome assembly of Hibiscus sabdariffa L. provides insights into metabolisms of medicinal natural products.</title>
        <authorList>
            <person name="Kim T."/>
        </authorList>
    </citation>
    <scope>NUCLEOTIDE SEQUENCE [LARGE SCALE GENOMIC DNA]</scope>
    <source>
        <strain evidence="2">TK-2024</strain>
        <tissue evidence="2">Old leaves</tissue>
    </source>
</reference>
<organism evidence="2 3">
    <name type="scientific">Hibiscus sabdariffa</name>
    <name type="common">roselle</name>
    <dbReference type="NCBI Taxonomy" id="183260"/>
    <lineage>
        <taxon>Eukaryota</taxon>
        <taxon>Viridiplantae</taxon>
        <taxon>Streptophyta</taxon>
        <taxon>Embryophyta</taxon>
        <taxon>Tracheophyta</taxon>
        <taxon>Spermatophyta</taxon>
        <taxon>Magnoliopsida</taxon>
        <taxon>eudicotyledons</taxon>
        <taxon>Gunneridae</taxon>
        <taxon>Pentapetalae</taxon>
        <taxon>rosids</taxon>
        <taxon>malvids</taxon>
        <taxon>Malvales</taxon>
        <taxon>Malvaceae</taxon>
        <taxon>Malvoideae</taxon>
        <taxon>Hibiscus</taxon>
    </lineage>
</organism>
<gene>
    <name evidence="2" type="ORF">V6N11_042028</name>
</gene>
<dbReference type="Pfam" id="PF13456">
    <property type="entry name" value="RVT_3"/>
    <property type="match status" value="1"/>
</dbReference>